<dbReference type="Proteomes" id="UP000789342">
    <property type="component" value="Unassembled WGS sequence"/>
</dbReference>
<feature type="compositionally biased region" description="Basic and acidic residues" evidence="1">
    <location>
        <begin position="15"/>
        <end position="25"/>
    </location>
</feature>
<dbReference type="EMBL" id="CAJVPV010009689">
    <property type="protein sequence ID" value="CAG8644273.1"/>
    <property type="molecule type" value="Genomic_DNA"/>
</dbReference>
<gene>
    <name evidence="2" type="ORF">AMORRO_LOCUS9662</name>
</gene>
<dbReference type="AlphaFoldDB" id="A0A9N9DKQ2"/>
<comment type="caution">
    <text evidence="2">The sequence shown here is derived from an EMBL/GenBank/DDBJ whole genome shotgun (WGS) entry which is preliminary data.</text>
</comment>
<accession>A0A9N9DKQ2</accession>
<evidence type="ECO:0000256" key="1">
    <source>
        <dbReference type="SAM" id="MobiDB-lite"/>
    </source>
</evidence>
<protein>
    <submittedName>
        <fullName evidence="2">5624_t:CDS:1</fullName>
    </submittedName>
</protein>
<feature type="compositionally biased region" description="Low complexity" evidence="1">
    <location>
        <begin position="26"/>
        <end position="36"/>
    </location>
</feature>
<keyword evidence="3" id="KW-1185">Reference proteome</keyword>
<evidence type="ECO:0000313" key="2">
    <source>
        <dbReference type="EMBL" id="CAG8644273.1"/>
    </source>
</evidence>
<proteinExistence type="predicted"/>
<evidence type="ECO:0000313" key="3">
    <source>
        <dbReference type="Proteomes" id="UP000789342"/>
    </source>
</evidence>
<dbReference type="OrthoDB" id="2425428at2759"/>
<sequence>MSFLADFEPVLIHSPFERSQQRQKTESSSPPNTTPSMAQKNDKDNKNLFWRRSNETSNSSTLHERTSGRDKLVMFLILRNSRRRDSQMSFPLIHYDLLSSFIRFIT</sequence>
<feature type="region of interest" description="Disordered" evidence="1">
    <location>
        <begin position="14"/>
        <end position="66"/>
    </location>
</feature>
<organism evidence="2 3">
    <name type="scientific">Acaulospora morrowiae</name>
    <dbReference type="NCBI Taxonomy" id="94023"/>
    <lineage>
        <taxon>Eukaryota</taxon>
        <taxon>Fungi</taxon>
        <taxon>Fungi incertae sedis</taxon>
        <taxon>Mucoromycota</taxon>
        <taxon>Glomeromycotina</taxon>
        <taxon>Glomeromycetes</taxon>
        <taxon>Diversisporales</taxon>
        <taxon>Acaulosporaceae</taxon>
        <taxon>Acaulospora</taxon>
    </lineage>
</organism>
<reference evidence="2" key="1">
    <citation type="submission" date="2021-06" db="EMBL/GenBank/DDBJ databases">
        <authorList>
            <person name="Kallberg Y."/>
            <person name="Tangrot J."/>
            <person name="Rosling A."/>
        </authorList>
    </citation>
    <scope>NUCLEOTIDE SEQUENCE</scope>
    <source>
        <strain evidence="2">CL551</strain>
    </source>
</reference>
<name>A0A9N9DKQ2_9GLOM</name>